<dbReference type="GO" id="GO:0019288">
    <property type="term" value="P:isopentenyl diphosphate biosynthetic process, methylerythritol 4-phosphate pathway"/>
    <property type="evidence" value="ECO:0007669"/>
    <property type="project" value="UniProtKB-UniRule"/>
</dbReference>
<evidence type="ECO:0000256" key="4">
    <source>
        <dbReference type="ARBA" id="ARBA00022679"/>
    </source>
</evidence>
<sequence length="277" mass="29117">MTVSVIVPAAGSGTRLGESVPKAFVDLGGRTILEICVAGIVEAAVADTVIVVVPADLIDDARRLVPDAVVVAGGAHRSESVRAGIEASGRNSDIVLVHDAARPLTPPAMFARVVDAVQAGHPAVVPGLPVADTLKQIDPDISGPAPERVVRTVDRELLRAIQTPQGFTRAALAQAHADDSGLATDDAGLAERCGIPVHVVPGDPLAFKITTPWDLRIARDIVAAESTPAGRVVDERSEETSAGRVVDERSEDLFAGRVVDERSEETYRDHAPERGRR</sequence>
<dbReference type="UniPathway" id="UPA00056">
    <property type="reaction ID" value="UER00093"/>
</dbReference>
<dbReference type="InterPro" id="IPR029044">
    <property type="entry name" value="Nucleotide-diphossugar_trans"/>
</dbReference>
<evidence type="ECO:0000256" key="5">
    <source>
        <dbReference type="ARBA" id="ARBA00022695"/>
    </source>
</evidence>
<dbReference type="SUPFAM" id="SSF53448">
    <property type="entry name" value="Nucleotide-diphospho-sugar transferases"/>
    <property type="match status" value="1"/>
</dbReference>
<dbReference type="InterPro" id="IPR001228">
    <property type="entry name" value="IspD"/>
</dbReference>
<keyword evidence="10" id="KW-1185">Reference proteome</keyword>
<gene>
    <name evidence="7 9" type="primary">ispD</name>
    <name evidence="9" type="ORF">D7316_04557</name>
</gene>
<evidence type="ECO:0000256" key="3">
    <source>
        <dbReference type="ARBA" id="ARBA00009789"/>
    </source>
</evidence>
<feature type="region of interest" description="Disordered" evidence="8">
    <location>
        <begin position="227"/>
        <end position="277"/>
    </location>
</feature>
<dbReference type="NCBIfam" id="TIGR00453">
    <property type="entry name" value="ispD"/>
    <property type="match status" value="1"/>
</dbReference>
<evidence type="ECO:0000256" key="1">
    <source>
        <dbReference type="ARBA" id="ARBA00001282"/>
    </source>
</evidence>
<keyword evidence="4 7" id="KW-0808">Transferase</keyword>
<dbReference type="EC" id="2.7.7.60" evidence="7"/>
<organism evidence="9 10">
    <name type="scientific">Gordonia insulae</name>
    <dbReference type="NCBI Taxonomy" id="2420509"/>
    <lineage>
        <taxon>Bacteria</taxon>
        <taxon>Bacillati</taxon>
        <taxon>Actinomycetota</taxon>
        <taxon>Actinomycetes</taxon>
        <taxon>Mycobacteriales</taxon>
        <taxon>Gordoniaceae</taxon>
        <taxon>Gordonia</taxon>
    </lineage>
</organism>
<dbReference type="PANTHER" id="PTHR32125">
    <property type="entry name" value="2-C-METHYL-D-ERYTHRITOL 4-PHOSPHATE CYTIDYLYLTRANSFERASE, CHLOROPLASTIC"/>
    <property type="match status" value="1"/>
</dbReference>
<accession>A0A3G8JT95</accession>
<dbReference type="HAMAP" id="MF_00108">
    <property type="entry name" value="IspD"/>
    <property type="match status" value="1"/>
</dbReference>
<dbReference type="InterPro" id="IPR034683">
    <property type="entry name" value="IspD/TarI"/>
</dbReference>
<dbReference type="Pfam" id="PF01128">
    <property type="entry name" value="IspD"/>
    <property type="match status" value="1"/>
</dbReference>
<feature type="site" description="Positions MEP for the nucleophilic attack" evidence="7">
    <location>
        <position position="155"/>
    </location>
</feature>
<dbReference type="InterPro" id="IPR018294">
    <property type="entry name" value="ISPD_synthase_CS"/>
</dbReference>
<evidence type="ECO:0000256" key="7">
    <source>
        <dbReference type="HAMAP-Rule" id="MF_00108"/>
    </source>
</evidence>
<dbReference type="KEGG" id="gom:D7316_04557"/>
<evidence type="ECO:0000256" key="2">
    <source>
        <dbReference type="ARBA" id="ARBA00004787"/>
    </source>
</evidence>
<dbReference type="InterPro" id="IPR050088">
    <property type="entry name" value="IspD/TarI_cytidylyltransf_bact"/>
</dbReference>
<dbReference type="Gene3D" id="3.90.550.10">
    <property type="entry name" value="Spore Coat Polysaccharide Biosynthesis Protein SpsA, Chain A"/>
    <property type="match status" value="1"/>
</dbReference>
<dbReference type="Proteomes" id="UP000271469">
    <property type="component" value="Chromosome"/>
</dbReference>
<evidence type="ECO:0000313" key="10">
    <source>
        <dbReference type="Proteomes" id="UP000271469"/>
    </source>
</evidence>
<dbReference type="AlphaFoldDB" id="A0A3G8JT95"/>
<protein>
    <recommendedName>
        <fullName evidence="7">2-C-methyl-D-erythritol 4-phosphate cytidylyltransferase</fullName>
        <ecNumber evidence="7">2.7.7.60</ecNumber>
    </recommendedName>
    <alternativeName>
        <fullName evidence="7">4-diphosphocytidyl-2C-methyl-D-erythritol synthase</fullName>
    </alternativeName>
    <alternativeName>
        <fullName evidence="7">MEP cytidylyltransferase</fullName>
        <shortName evidence="7">MCT</shortName>
    </alternativeName>
</protein>
<dbReference type="EMBL" id="CP033972">
    <property type="protein sequence ID" value="AZG47945.1"/>
    <property type="molecule type" value="Genomic_DNA"/>
</dbReference>
<dbReference type="CDD" id="cd02516">
    <property type="entry name" value="CDP-ME_synthetase"/>
    <property type="match status" value="1"/>
</dbReference>
<comment type="function">
    <text evidence="7">Catalyzes the formation of 4-diphosphocytidyl-2-C-methyl-D-erythritol from CTP and 2-C-methyl-D-erythritol 4-phosphate (MEP).</text>
</comment>
<name>A0A3G8JT95_9ACTN</name>
<dbReference type="PANTHER" id="PTHR32125:SF4">
    <property type="entry name" value="2-C-METHYL-D-ERYTHRITOL 4-PHOSPHATE CYTIDYLYLTRANSFERASE, CHLOROPLASTIC"/>
    <property type="match status" value="1"/>
</dbReference>
<dbReference type="OrthoDB" id="9802561at2"/>
<dbReference type="PROSITE" id="PS01295">
    <property type="entry name" value="ISPD"/>
    <property type="match status" value="1"/>
</dbReference>
<evidence type="ECO:0000256" key="6">
    <source>
        <dbReference type="ARBA" id="ARBA00023229"/>
    </source>
</evidence>
<comment type="similarity">
    <text evidence="3 7">Belongs to the IspD/TarI cytidylyltransferase family. IspD subfamily.</text>
</comment>
<evidence type="ECO:0000313" key="9">
    <source>
        <dbReference type="EMBL" id="AZG47945.1"/>
    </source>
</evidence>
<feature type="site" description="Transition state stabilizer" evidence="7">
    <location>
        <position position="22"/>
    </location>
</feature>
<proteinExistence type="inferred from homology"/>
<comment type="catalytic activity">
    <reaction evidence="1 7">
        <text>2-C-methyl-D-erythritol 4-phosphate + CTP + H(+) = 4-CDP-2-C-methyl-D-erythritol + diphosphate</text>
        <dbReference type="Rhea" id="RHEA:13429"/>
        <dbReference type="ChEBI" id="CHEBI:15378"/>
        <dbReference type="ChEBI" id="CHEBI:33019"/>
        <dbReference type="ChEBI" id="CHEBI:37563"/>
        <dbReference type="ChEBI" id="CHEBI:57823"/>
        <dbReference type="ChEBI" id="CHEBI:58262"/>
        <dbReference type="EC" id="2.7.7.60"/>
    </reaction>
</comment>
<keyword evidence="6 7" id="KW-0414">Isoprene biosynthesis</keyword>
<feature type="site" description="Transition state stabilizer" evidence="7">
    <location>
        <position position="15"/>
    </location>
</feature>
<keyword evidence="5 7" id="KW-0548">Nucleotidyltransferase</keyword>
<dbReference type="GO" id="GO:0050518">
    <property type="term" value="F:2-C-methyl-D-erythritol 4-phosphate cytidylyltransferase activity"/>
    <property type="evidence" value="ECO:0007669"/>
    <property type="project" value="UniProtKB-UniRule"/>
</dbReference>
<feature type="site" description="Positions MEP for the nucleophilic attack" evidence="7">
    <location>
        <position position="208"/>
    </location>
</feature>
<evidence type="ECO:0000256" key="8">
    <source>
        <dbReference type="SAM" id="MobiDB-lite"/>
    </source>
</evidence>
<dbReference type="FunFam" id="3.90.550.10:FF:000003">
    <property type="entry name" value="2-C-methyl-D-erythritol 4-phosphate cytidylyltransferase"/>
    <property type="match status" value="1"/>
</dbReference>
<reference evidence="9 10" key="1">
    <citation type="submission" date="2018-11" db="EMBL/GenBank/DDBJ databases">
        <title>Gordonia insulae sp. nov., isolated from an island soil.</title>
        <authorList>
            <person name="Kim Y.S."/>
            <person name="Kim S.B."/>
        </authorList>
    </citation>
    <scope>NUCLEOTIDE SEQUENCE [LARGE SCALE GENOMIC DNA]</scope>
    <source>
        <strain evidence="9 10">MMS17-SY073</strain>
    </source>
</reference>
<comment type="pathway">
    <text evidence="2 7">Isoprenoid biosynthesis; isopentenyl diphosphate biosynthesis via DXP pathway; isopentenyl diphosphate from 1-deoxy-D-xylulose 5-phosphate: step 2/6.</text>
</comment>
<feature type="compositionally biased region" description="Basic and acidic residues" evidence="8">
    <location>
        <begin position="232"/>
        <end position="277"/>
    </location>
</feature>